<dbReference type="RefSeq" id="WP_386826424.1">
    <property type="nucleotide sequence ID" value="NZ_JBHTIF010000006.1"/>
</dbReference>
<organism evidence="2 3">
    <name type="scientific">Lysobacter brunescens</name>
    <dbReference type="NCBI Taxonomy" id="262323"/>
    <lineage>
        <taxon>Bacteria</taxon>
        <taxon>Pseudomonadati</taxon>
        <taxon>Pseudomonadota</taxon>
        <taxon>Gammaproteobacteria</taxon>
        <taxon>Lysobacterales</taxon>
        <taxon>Lysobacteraceae</taxon>
        <taxon>Lysobacter</taxon>
    </lineage>
</organism>
<dbReference type="EMBL" id="JBHTIF010000006">
    <property type="protein sequence ID" value="MFD0727606.1"/>
    <property type="molecule type" value="Genomic_DNA"/>
</dbReference>
<accession>A0ABW2YHU7</accession>
<evidence type="ECO:0000256" key="1">
    <source>
        <dbReference type="SAM" id="SignalP"/>
    </source>
</evidence>
<dbReference type="Proteomes" id="UP001597110">
    <property type="component" value="Unassembled WGS sequence"/>
</dbReference>
<comment type="caution">
    <text evidence="2">The sequence shown here is derived from an EMBL/GenBank/DDBJ whole genome shotgun (WGS) entry which is preliminary data.</text>
</comment>
<reference evidence="3" key="1">
    <citation type="journal article" date="2019" name="Int. J. Syst. Evol. Microbiol.">
        <title>The Global Catalogue of Microorganisms (GCM) 10K type strain sequencing project: providing services to taxonomists for standard genome sequencing and annotation.</title>
        <authorList>
            <consortium name="The Broad Institute Genomics Platform"/>
            <consortium name="The Broad Institute Genome Sequencing Center for Infectious Disease"/>
            <person name="Wu L."/>
            <person name="Ma J."/>
        </authorList>
    </citation>
    <scope>NUCLEOTIDE SEQUENCE [LARGE SCALE GENOMIC DNA]</scope>
    <source>
        <strain evidence="3">CCUG 55585</strain>
    </source>
</reference>
<gene>
    <name evidence="2" type="ORF">ACFQ0E_18595</name>
</gene>
<sequence length="107" mass="11468">MKLPAVAALLLAGLAAFPGQAYTPGVSLDCSGQNYCMVSISGLSYTGISWSIDSGYTDAIYPINCTNLDYCIFRCQNQPGYVQATVYVWNGQTLVGYDSKPALCSEM</sequence>
<evidence type="ECO:0000313" key="3">
    <source>
        <dbReference type="Proteomes" id="UP001597110"/>
    </source>
</evidence>
<keyword evidence="3" id="KW-1185">Reference proteome</keyword>
<name>A0ABW2YHU7_9GAMM</name>
<protein>
    <submittedName>
        <fullName evidence="2">Uncharacterized protein</fullName>
    </submittedName>
</protein>
<feature type="signal peptide" evidence="1">
    <location>
        <begin position="1"/>
        <end position="21"/>
    </location>
</feature>
<evidence type="ECO:0000313" key="2">
    <source>
        <dbReference type="EMBL" id="MFD0727606.1"/>
    </source>
</evidence>
<keyword evidence="1" id="KW-0732">Signal</keyword>
<feature type="chain" id="PRO_5045497159" evidence="1">
    <location>
        <begin position="22"/>
        <end position="107"/>
    </location>
</feature>
<proteinExistence type="predicted"/>